<keyword evidence="1" id="KW-0472">Membrane</keyword>
<name>A0A812EY29_9ARCH</name>
<comment type="caution">
    <text evidence="2">The sequence shown here is derived from an EMBL/GenBank/DDBJ whole genome shotgun (WGS) entry which is preliminary data.</text>
</comment>
<dbReference type="RefSeq" id="WP_205098744.1">
    <property type="nucleotide sequence ID" value="NZ_CAJNAQ010000003.1"/>
</dbReference>
<reference evidence="2" key="1">
    <citation type="submission" date="2021-02" db="EMBL/GenBank/DDBJ databases">
        <authorList>
            <person name="Han P."/>
        </authorList>
    </citation>
    <scope>NUCLEOTIDE SEQUENCE</scope>
    <source>
        <strain evidence="2">Candidatus Nitrosotenuis uzonensis 5A</strain>
    </source>
</reference>
<evidence type="ECO:0000313" key="3">
    <source>
        <dbReference type="Proteomes" id="UP000655759"/>
    </source>
</evidence>
<gene>
    <name evidence="2" type="ORF">NUZ5A_30029</name>
</gene>
<sequence>MNKLFIAIIAVIVVTSSVSSVYAHKTVIVEPYEIEVGWRDEPPLVSQQNAVVFKITQNGSGVTNAFRDLTATIKSGSVSKQLDILSDVRAGHYYSKIIPTKVGTLVVELKGTINGVQVNEQVAIEDVEDINLLAFPPTSASGLPDLAQLKNAMSSLQKDVAQLKSGSMGPAQDADLGKSYDYAVFALGIGAAGVILAVVALIKRK</sequence>
<feature type="transmembrane region" description="Helical" evidence="1">
    <location>
        <begin position="182"/>
        <end position="202"/>
    </location>
</feature>
<dbReference type="EMBL" id="CAJNAQ010000003">
    <property type="protein sequence ID" value="CAE6491980.1"/>
    <property type="molecule type" value="Genomic_DNA"/>
</dbReference>
<evidence type="ECO:0000313" key="2">
    <source>
        <dbReference type="EMBL" id="CAE6491980.1"/>
    </source>
</evidence>
<dbReference type="Proteomes" id="UP000655759">
    <property type="component" value="Unassembled WGS sequence"/>
</dbReference>
<dbReference type="AlphaFoldDB" id="A0A812EY29"/>
<keyword evidence="1" id="KW-0812">Transmembrane</keyword>
<evidence type="ECO:0000256" key="1">
    <source>
        <dbReference type="SAM" id="Phobius"/>
    </source>
</evidence>
<keyword evidence="1" id="KW-1133">Transmembrane helix</keyword>
<proteinExistence type="predicted"/>
<accession>A0A812EY29</accession>
<protein>
    <submittedName>
        <fullName evidence="2">Uncharacterized protein</fullName>
    </submittedName>
</protein>
<organism evidence="2 3">
    <name type="scientific">Candidatus Nitrosotenuis uzonensis</name>
    <dbReference type="NCBI Taxonomy" id="1407055"/>
    <lineage>
        <taxon>Archaea</taxon>
        <taxon>Nitrososphaerota</taxon>
        <taxon>Candidatus Nitrosotenuis</taxon>
    </lineage>
</organism>